<evidence type="ECO:0000256" key="1">
    <source>
        <dbReference type="ARBA" id="ARBA00006056"/>
    </source>
</evidence>
<evidence type="ECO:0000256" key="2">
    <source>
        <dbReference type="ARBA" id="ARBA00023002"/>
    </source>
</evidence>
<keyword evidence="2 3" id="KW-0560">Oxidoreductase</keyword>
<reference evidence="3 4" key="1">
    <citation type="submission" date="2016-03" db="EMBL/GenBank/DDBJ databases">
        <authorList>
            <consortium name="Pathogen Informatics"/>
        </authorList>
    </citation>
    <scope>NUCLEOTIDE SEQUENCE [LARGE SCALE GENOMIC DNA]</scope>
    <source>
        <strain evidence="3 4">NCTC13364</strain>
    </source>
</reference>
<dbReference type="Gene3D" id="3.30.1370.60">
    <property type="entry name" value="Hypothetical oxidoreductase yiak, domain 2"/>
    <property type="match status" value="1"/>
</dbReference>
<evidence type="ECO:0000313" key="3">
    <source>
        <dbReference type="EMBL" id="SAI23011.1"/>
    </source>
</evidence>
<dbReference type="InterPro" id="IPR043143">
    <property type="entry name" value="Mal/L-sulf/L-lact_DH-like_NADP"/>
</dbReference>
<evidence type="ECO:0000313" key="4">
    <source>
        <dbReference type="Proteomes" id="UP000077037"/>
    </source>
</evidence>
<dbReference type="Pfam" id="PF02615">
    <property type="entry name" value="Ldh_2"/>
    <property type="match status" value="1"/>
</dbReference>
<dbReference type="AlphaFoldDB" id="A0A157NP74"/>
<dbReference type="OrthoDB" id="924592at2"/>
<protein>
    <submittedName>
        <fullName evidence="3">L-lactate dehydrogenase</fullName>
        <ecNumber evidence="3">1.1.1.27</ecNumber>
    </submittedName>
</protein>
<dbReference type="InterPro" id="IPR043144">
    <property type="entry name" value="Mal/L-sulf/L-lact_DH-like_ah"/>
</dbReference>
<dbReference type="Gene3D" id="1.10.1530.10">
    <property type="match status" value="1"/>
</dbReference>
<dbReference type="EC" id="1.1.1.27" evidence="3"/>
<gene>
    <name evidence="3" type="primary">ldh</name>
    <name evidence="3" type="ORF">SAMEA1982600_01824</name>
</gene>
<proteinExistence type="inferred from homology"/>
<dbReference type="RefSeq" id="WP_066410749.1">
    <property type="nucleotide sequence ID" value="NZ_FKBS01000014.1"/>
</dbReference>
<dbReference type="SUPFAM" id="SSF89733">
    <property type="entry name" value="L-sulfolactate dehydrogenase-like"/>
    <property type="match status" value="1"/>
</dbReference>
<dbReference type="Proteomes" id="UP000077037">
    <property type="component" value="Unassembled WGS sequence"/>
</dbReference>
<dbReference type="InterPro" id="IPR003767">
    <property type="entry name" value="Malate/L-lactate_DH-like"/>
</dbReference>
<dbReference type="PANTHER" id="PTHR11091:SF0">
    <property type="entry name" value="MALATE DEHYDROGENASE"/>
    <property type="match status" value="1"/>
</dbReference>
<comment type="similarity">
    <text evidence="1">Belongs to the LDH2/MDH2 oxidoreductase family.</text>
</comment>
<organism evidence="3 4">
    <name type="scientific">Bordetella ansorpii</name>
    <dbReference type="NCBI Taxonomy" id="288768"/>
    <lineage>
        <taxon>Bacteria</taxon>
        <taxon>Pseudomonadati</taxon>
        <taxon>Pseudomonadota</taxon>
        <taxon>Betaproteobacteria</taxon>
        <taxon>Burkholderiales</taxon>
        <taxon>Alcaligenaceae</taxon>
        <taxon>Bordetella</taxon>
    </lineage>
</organism>
<dbReference type="InterPro" id="IPR036111">
    <property type="entry name" value="Mal/L-sulfo/L-lacto_DH-like_sf"/>
</dbReference>
<sequence>MPTLDTSRLLAFSQDLLLAQGVPGDIARDVAEHLIESDRVGYASHGISILPSYRRSLLGGHLHAGGRAECARDEGTRLAFDGHRGFGQHVGKTVFGQAITRAQEAGHCLVTLRDSHHLGRLGYYGEMATSAGLVMLACVNVINRPPVVAPYGGAQARLTTNPLCFAVPLPGRPPLLVDMATSAIAANKARVLAARGEPAPAGALIDAQGQATDDPGVLFQDPPGALLPFGAHKGYALGVVAELLAGVLSEGGTIQGRGNPDGVAVNNMFALVLDPTASGDSQWRTHEASAFIDYLLACPPQPGADRVQYPGEFEADNRRRNAETIPMDEATRQSLRTLAADLGVAAGALEE</sequence>
<dbReference type="PANTHER" id="PTHR11091">
    <property type="entry name" value="OXIDOREDUCTASE-RELATED"/>
    <property type="match status" value="1"/>
</dbReference>
<accession>A0A157NP74</accession>
<name>A0A157NP74_9BORD</name>
<dbReference type="EMBL" id="FKBS01000014">
    <property type="protein sequence ID" value="SAI23011.1"/>
    <property type="molecule type" value="Genomic_DNA"/>
</dbReference>
<dbReference type="GO" id="GO:0004459">
    <property type="term" value="F:L-lactate dehydrogenase (NAD+) activity"/>
    <property type="evidence" value="ECO:0007669"/>
    <property type="project" value="UniProtKB-EC"/>
</dbReference>